<keyword evidence="1" id="KW-1133">Transmembrane helix</keyword>
<sequence>MSTTSILMMSGTIGFYLIGFIVLINKAFSSKNKES</sequence>
<dbReference type="EMBL" id="SLWV01000015">
    <property type="protein sequence ID" value="TCO73675.1"/>
    <property type="molecule type" value="Genomic_DNA"/>
</dbReference>
<evidence type="ECO:0000256" key="1">
    <source>
        <dbReference type="SAM" id="Phobius"/>
    </source>
</evidence>
<accession>A0A4R2L3H7</accession>
<proteinExistence type="predicted"/>
<keyword evidence="1" id="KW-0812">Transmembrane</keyword>
<organism evidence="2 3">
    <name type="scientific">Marinisporobacter balticus</name>
    <dbReference type="NCBI Taxonomy" id="2018667"/>
    <lineage>
        <taxon>Bacteria</taxon>
        <taxon>Bacillati</taxon>
        <taxon>Bacillota</taxon>
        <taxon>Clostridia</taxon>
        <taxon>Peptostreptococcales</taxon>
        <taxon>Thermotaleaceae</taxon>
        <taxon>Marinisporobacter</taxon>
    </lineage>
</organism>
<keyword evidence="1" id="KW-0472">Membrane</keyword>
<name>A0A4R2L3H7_9FIRM</name>
<protein>
    <submittedName>
        <fullName evidence="2">Uncharacterized protein</fullName>
    </submittedName>
</protein>
<evidence type="ECO:0000313" key="3">
    <source>
        <dbReference type="Proteomes" id="UP000294919"/>
    </source>
</evidence>
<dbReference type="Proteomes" id="UP000294919">
    <property type="component" value="Unassembled WGS sequence"/>
</dbReference>
<feature type="transmembrane region" description="Helical" evidence="1">
    <location>
        <begin position="6"/>
        <end position="24"/>
    </location>
</feature>
<evidence type="ECO:0000313" key="2">
    <source>
        <dbReference type="EMBL" id="TCO73675.1"/>
    </source>
</evidence>
<comment type="caution">
    <text evidence="2">The sequence shown here is derived from an EMBL/GenBank/DDBJ whole genome shotgun (WGS) entry which is preliminary data.</text>
</comment>
<dbReference type="AlphaFoldDB" id="A0A4R2L3H7"/>
<reference evidence="2 3" key="1">
    <citation type="submission" date="2019-03" db="EMBL/GenBank/DDBJ databases">
        <title>Genomic Encyclopedia of Type Strains, Phase IV (KMG-IV): sequencing the most valuable type-strain genomes for metagenomic binning, comparative biology and taxonomic classification.</title>
        <authorList>
            <person name="Goeker M."/>
        </authorList>
    </citation>
    <scope>NUCLEOTIDE SEQUENCE [LARGE SCALE GENOMIC DNA]</scope>
    <source>
        <strain evidence="2 3">DSM 102940</strain>
    </source>
</reference>
<keyword evidence="3" id="KW-1185">Reference proteome</keyword>
<gene>
    <name evidence="2" type="ORF">EV214_11566</name>
</gene>